<evidence type="ECO:0000313" key="12">
    <source>
        <dbReference type="Proteomes" id="UP000191024"/>
    </source>
</evidence>
<gene>
    <name evidence="11" type="ORF">LAMI_0E02520G</name>
</gene>
<comment type="similarity">
    <text evidence="2 7">Belongs to the NSE4 family.</text>
</comment>
<dbReference type="OrthoDB" id="361242at2759"/>
<comment type="function">
    <text evidence="7">Component of the SMC5-SMC6 complex, that promotes sister chromatid alignment after DNA damage and facilitates double-stranded DNA breaks (DSBs) repair via homologous recombination between sister chromatids.</text>
</comment>
<reference evidence="11 12" key="1">
    <citation type="submission" date="2016-03" db="EMBL/GenBank/DDBJ databases">
        <authorList>
            <person name="Devillers H."/>
        </authorList>
    </citation>
    <scope>NUCLEOTIDE SEQUENCE [LARGE SCALE GENOMIC DNA]</scope>
    <source>
        <strain evidence="11">CBS 11717</strain>
    </source>
</reference>
<evidence type="ECO:0000256" key="2">
    <source>
        <dbReference type="ARBA" id="ARBA00008997"/>
    </source>
</evidence>
<keyword evidence="6 7" id="KW-0539">Nucleus</keyword>
<comment type="subunit">
    <text evidence="7">Component of the SMC5-SMC6 complex.</text>
</comment>
<feature type="region of interest" description="Disordered" evidence="8">
    <location>
        <begin position="1"/>
        <end position="25"/>
    </location>
</feature>
<evidence type="ECO:0000256" key="5">
    <source>
        <dbReference type="ARBA" id="ARBA00023204"/>
    </source>
</evidence>
<feature type="domain" description="Non-structural maintenance of chromosome element 4 C-terminal" evidence="9">
    <location>
        <begin position="274"/>
        <end position="366"/>
    </location>
</feature>
<dbReference type="GO" id="GO:0005634">
    <property type="term" value="C:nucleus"/>
    <property type="evidence" value="ECO:0007669"/>
    <property type="project" value="UniProtKB-SubCell"/>
</dbReference>
<dbReference type="GO" id="GO:0006281">
    <property type="term" value="P:DNA repair"/>
    <property type="evidence" value="ECO:0007669"/>
    <property type="project" value="UniProtKB-UniRule"/>
</dbReference>
<name>A0A1G4JJ60_9SACH</name>
<evidence type="ECO:0000256" key="3">
    <source>
        <dbReference type="ARBA" id="ARBA00022763"/>
    </source>
</evidence>
<feature type="region of interest" description="Disordered" evidence="8">
    <location>
        <begin position="140"/>
        <end position="160"/>
    </location>
</feature>
<dbReference type="GO" id="GO:0030915">
    <property type="term" value="C:Smc5-Smc6 complex"/>
    <property type="evidence" value="ECO:0007669"/>
    <property type="project" value="UniProtKB-UniRule"/>
</dbReference>
<evidence type="ECO:0000256" key="7">
    <source>
        <dbReference type="RuleBase" id="RU365071"/>
    </source>
</evidence>
<comment type="subcellular location">
    <subcellularLocation>
        <location evidence="1 7">Nucleus</location>
    </subcellularLocation>
</comment>
<dbReference type="InterPro" id="IPR014854">
    <property type="entry name" value="Nse4_C"/>
</dbReference>
<dbReference type="InterPro" id="IPR027786">
    <property type="entry name" value="Nse4/EID"/>
</dbReference>
<evidence type="ECO:0000259" key="9">
    <source>
        <dbReference type="Pfam" id="PF08743"/>
    </source>
</evidence>
<sequence length="369" mass="42262">MSDHSRASNKRRRLPDGSFEDSETAREIGKEEMSFELLKSYRDLTAEVVKNRVELARDGDIGLALNRIGDINMLFDKITNVDSNKTPLLAQDARLALGISQLAELGAQKLKIDDSGKSLSVEDFINSAKRYMLRDHDVVATAESQEEDQETGHQESGDVPFSELQKLRAREEGRKYLQQFAQYQNFFQFDWFKMGTLFQVTSKAAVTTDHMLGPFGVEKRPRNVAQRQQRDVVGRASQAKKLSEMASDDQGQSTLHQTVRCFDVLRTRKGFESVNLFEFVLHPTSFGKSVENLFYTGFLIKDGKIVLEEGADGFPTIRLKEMLPRDQMEIERQRRNDAKHNHLIFQLDHATWRKLVQELNIQQPFIADD</sequence>
<organism evidence="11 12">
    <name type="scientific">Lachancea mirantina</name>
    <dbReference type="NCBI Taxonomy" id="1230905"/>
    <lineage>
        <taxon>Eukaryota</taxon>
        <taxon>Fungi</taxon>
        <taxon>Dikarya</taxon>
        <taxon>Ascomycota</taxon>
        <taxon>Saccharomycotina</taxon>
        <taxon>Saccharomycetes</taxon>
        <taxon>Saccharomycetales</taxon>
        <taxon>Saccharomycetaceae</taxon>
        <taxon>Lachancea</taxon>
    </lineage>
</organism>
<dbReference type="GO" id="GO:0006310">
    <property type="term" value="P:DNA recombination"/>
    <property type="evidence" value="ECO:0007669"/>
    <property type="project" value="UniProtKB-UniRule"/>
</dbReference>
<evidence type="ECO:0000256" key="4">
    <source>
        <dbReference type="ARBA" id="ARBA00023172"/>
    </source>
</evidence>
<proteinExistence type="inferred from homology"/>
<dbReference type="PANTHER" id="PTHR16140:SF0">
    <property type="entry name" value="NON-STRUCTURAL MAINTENANCE OF CHROMOSOMES ELEMENT 4"/>
    <property type="match status" value="1"/>
</dbReference>
<dbReference type="Pfam" id="PF15412">
    <property type="entry name" value="Nse4-Nse3_bdg"/>
    <property type="match status" value="1"/>
</dbReference>
<dbReference type="InterPro" id="IPR029225">
    <property type="entry name" value="Nse4_Nse3-bd"/>
</dbReference>
<keyword evidence="5 7" id="KW-0234">DNA repair</keyword>
<evidence type="ECO:0000256" key="1">
    <source>
        <dbReference type="ARBA" id="ARBA00004123"/>
    </source>
</evidence>
<accession>A0A1G4JJ60</accession>
<dbReference type="EMBL" id="LT598465">
    <property type="protein sequence ID" value="SCU90536.1"/>
    <property type="molecule type" value="Genomic_DNA"/>
</dbReference>
<dbReference type="Pfam" id="PF08743">
    <property type="entry name" value="Nse4_C"/>
    <property type="match status" value="1"/>
</dbReference>
<feature type="domain" description="Nse4/EID protein Nse3/MAGE-binding" evidence="10">
    <location>
        <begin position="92"/>
        <end position="149"/>
    </location>
</feature>
<keyword evidence="4 7" id="KW-0233">DNA recombination</keyword>
<evidence type="ECO:0000256" key="8">
    <source>
        <dbReference type="SAM" id="MobiDB-lite"/>
    </source>
</evidence>
<protein>
    <recommendedName>
        <fullName evidence="7">Non-structural maintenance of chromosomes element 4</fullName>
    </recommendedName>
</protein>
<keyword evidence="3 7" id="KW-0227">DNA damage</keyword>
<evidence type="ECO:0000313" key="11">
    <source>
        <dbReference type="EMBL" id="SCU90536.1"/>
    </source>
</evidence>
<dbReference type="AlphaFoldDB" id="A0A1G4JJ60"/>
<evidence type="ECO:0000259" key="10">
    <source>
        <dbReference type="Pfam" id="PF15412"/>
    </source>
</evidence>
<dbReference type="PANTHER" id="PTHR16140">
    <property type="entry name" value="NON-STRUCTURAL MAINTENANCE OF CHROMOSOMES ELEMENT 4"/>
    <property type="match status" value="1"/>
</dbReference>
<keyword evidence="12" id="KW-1185">Reference proteome</keyword>
<evidence type="ECO:0000256" key="6">
    <source>
        <dbReference type="ARBA" id="ARBA00023242"/>
    </source>
</evidence>
<dbReference type="STRING" id="1230905.A0A1G4JJ60"/>
<dbReference type="Proteomes" id="UP000191024">
    <property type="component" value="Chromosome E"/>
</dbReference>